<dbReference type="GO" id="GO:0043891">
    <property type="term" value="F:glyceraldehyde-3-phosphate dehydrogenase [NAD(P)+] (phosphorylating) activity"/>
    <property type="evidence" value="ECO:0007669"/>
    <property type="project" value="UniProtKB-EC"/>
</dbReference>
<dbReference type="HAMAP" id="MF_00559">
    <property type="entry name" value="G3P_dehdrog_arch"/>
    <property type="match status" value="1"/>
</dbReference>
<dbReference type="GO" id="GO:0006096">
    <property type="term" value="P:glycolytic process"/>
    <property type="evidence" value="ECO:0007669"/>
    <property type="project" value="InterPro"/>
</dbReference>
<evidence type="ECO:0000313" key="5">
    <source>
        <dbReference type="EMBL" id="EQD54696.1"/>
    </source>
</evidence>
<dbReference type="InterPro" id="IPR020829">
    <property type="entry name" value="GlycerAld_3-P_DH_cat"/>
</dbReference>
<dbReference type="NCBIfam" id="NF003251">
    <property type="entry name" value="PRK04207.1"/>
    <property type="match status" value="1"/>
</dbReference>
<keyword evidence="1" id="KW-0521">NADP</keyword>
<dbReference type="InterPro" id="IPR000846">
    <property type="entry name" value="DapB_N"/>
</dbReference>
<dbReference type="SUPFAM" id="SSF55347">
    <property type="entry name" value="Glyceraldehyde-3-phosphate dehydrogenase-like, C-terminal domain"/>
    <property type="match status" value="1"/>
</dbReference>
<dbReference type="Pfam" id="PF01113">
    <property type="entry name" value="DapB_N"/>
    <property type="match status" value="1"/>
</dbReference>
<dbReference type="InterPro" id="IPR020830">
    <property type="entry name" value="GlycerAld_3-P_DH_AS"/>
</dbReference>
<organism evidence="5">
    <name type="scientific">mine drainage metagenome</name>
    <dbReference type="NCBI Taxonomy" id="410659"/>
    <lineage>
        <taxon>unclassified sequences</taxon>
        <taxon>metagenomes</taxon>
        <taxon>ecological metagenomes</taxon>
    </lineage>
</organism>
<dbReference type="AlphaFoldDB" id="T1A2D1"/>
<accession>T1A2D1</accession>
<comment type="caution">
    <text evidence="5">The sequence shown here is derived from an EMBL/GenBank/DDBJ whole genome shotgun (WGS) entry which is preliminary data.</text>
</comment>
<dbReference type="CDD" id="cd18127">
    <property type="entry name" value="GAPDH_II_C"/>
    <property type="match status" value="1"/>
</dbReference>
<name>T1A2D1_9ZZZZ</name>
<dbReference type="PROSITE" id="PS00071">
    <property type="entry name" value="GAPDH"/>
    <property type="match status" value="1"/>
</dbReference>
<dbReference type="NCBIfam" id="TIGR01546">
    <property type="entry name" value="GAPDH-II_archae"/>
    <property type="match status" value="1"/>
</dbReference>
<reference evidence="5" key="2">
    <citation type="journal article" date="2014" name="ISME J.">
        <title>Microbial stratification in low pH oxic and suboxic macroscopic growths along an acid mine drainage.</title>
        <authorList>
            <person name="Mendez-Garcia C."/>
            <person name="Mesa V."/>
            <person name="Sprenger R.R."/>
            <person name="Richter M."/>
            <person name="Diez M.S."/>
            <person name="Solano J."/>
            <person name="Bargiela R."/>
            <person name="Golyshina O.V."/>
            <person name="Manteca A."/>
            <person name="Ramos J.L."/>
            <person name="Gallego J.R."/>
            <person name="Llorente I."/>
            <person name="Martins Dos Santos V.A."/>
            <person name="Jensen O.N."/>
            <person name="Pelaez A.I."/>
            <person name="Sanchez J."/>
            <person name="Ferrer M."/>
        </authorList>
    </citation>
    <scope>NUCLEOTIDE SEQUENCE</scope>
</reference>
<dbReference type="Pfam" id="PF02800">
    <property type="entry name" value="Gp_dh_C"/>
    <property type="match status" value="1"/>
</dbReference>
<keyword evidence="3" id="KW-0520">NAD</keyword>
<dbReference type="InterPro" id="IPR036291">
    <property type="entry name" value="NAD(P)-bd_dom_sf"/>
</dbReference>
<dbReference type="SUPFAM" id="SSF51735">
    <property type="entry name" value="NAD(P)-binding Rossmann-fold domains"/>
    <property type="match status" value="1"/>
</dbReference>
<dbReference type="PIRSF" id="PIRSF000149">
    <property type="entry name" value="GAP_DH"/>
    <property type="match status" value="1"/>
</dbReference>
<dbReference type="GO" id="GO:0050661">
    <property type="term" value="F:NADP binding"/>
    <property type="evidence" value="ECO:0007669"/>
    <property type="project" value="InterPro"/>
</dbReference>
<sequence>MRVRVGINGFGTIGKRVADAVAKQPDMELVGVTKTHPSYEAQRAVTKEYPLFIAGDGKRAAFEHAGIPVAGMLSDLLGHVDVIVDASPEKIGRQNAPLYRDAKVRAIFQGGEKADVAEISFSALANFEAARGKRTVRVVSCNTTGLARAAAVLEPRYGVEDWQATLVRRAADPPESGRGPINGILPNFHLPSHHGPDVRTIFPNLPITTTAVIVPTTLMHVHVNRVRLSRPPADAAELVEAFRRTPRFLIFREWEGIDGTPQVMEFGRDRGLGHNDVMENVLWENGIAVNGPTVEFFQAIHQESIVVPESIDAMRAMLGLAPDAATSIAITDRALGLSGRGPAGSRP</sequence>
<evidence type="ECO:0000256" key="1">
    <source>
        <dbReference type="ARBA" id="ARBA00022857"/>
    </source>
</evidence>
<dbReference type="InterPro" id="IPR020831">
    <property type="entry name" value="GlycerAld/Erythrose_P_DH"/>
</dbReference>
<dbReference type="Gene3D" id="3.30.360.10">
    <property type="entry name" value="Dihydrodipicolinate Reductase, domain 2"/>
    <property type="match status" value="1"/>
</dbReference>
<evidence type="ECO:0000259" key="4">
    <source>
        <dbReference type="SMART" id="SM00846"/>
    </source>
</evidence>
<dbReference type="GO" id="GO:0005737">
    <property type="term" value="C:cytoplasm"/>
    <property type="evidence" value="ECO:0007669"/>
    <property type="project" value="InterPro"/>
</dbReference>
<feature type="domain" description="Glyceraldehyde 3-phosphate dehydrogenase NAD(P) binding" evidence="4">
    <location>
        <begin position="3"/>
        <end position="141"/>
    </location>
</feature>
<dbReference type="InterPro" id="IPR020828">
    <property type="entry name" value="GlycerAld_3-P_DH_NAD(P)-bd"/>
</dbReference>
<protein>
    <submittedName>
        <fullName evidence="5">Glyceraldehyde-3-phosphate dehydrogenase, type II</fullName>
        <ecNumber evidence="5">1.2.1.59</ecNumber>
    </submittedName>
</protein>
<reference evidence="5" key="1">
    <citation type="submission" date="2013-08" db="EMBL/GenBank/DDBJ databases">
        <authorList>
            <person name="Mendez C."/>
            <person name="Richter M."/>
            <person name="Ferrer M."/>
            <person name="Sanchez J."/>
        </authorList>
    </citation>
    <scope>NUCLEOTIDE SEQUENCE</scope>
</reference>
<dbReference type="GO" id="GO:0051287">
    <property type="term" value="F:NAD binding"/>
    <property type="evidence" value="ECO:0007669"/>
    <property type="project" value="InterPro"/>
</dbReference>
<dbReference type="InterPro" id="IPR006436">
    <property type="entry name" value="Glyceraldehyde-3-P_DH_2_arc"/>
</dbReference>
<gene>
    <name evidence="5" type="ORF">B1B_09556</name>
</gene>
<dbReference type="SMART" id="SM00846">
    <property type="entry name" value="Gp_dh_N"/>
    <property type="match status" value="1"/>
</dbReference>
<dbReference type="GO" id="GO:0009089">
    <property type="term" value="P:lysine biosynthetic process via diaminopimelate"/>
    <property type="evidence" value="ECO:0007669"/>
    <property type="project" value="InterPro"/>
</dbReference>
<evidence type="ECO:0000256" key="3">
    <source>
        <dbReference type="ARBA" id="ARBA00023027"/>
    </source>
</evidence>
<dbReference type="EC" id="1.2.1.59" evidence="5"/>
<keyword evidence="2 5" id="KW-0560">Oxidoreductase</keyword>
<proteinExistence type="inferred from homology"/>
<dbReference type="GO" id="GO:0008839">
    <property type="term" value="F:4-hydroxy-tetrahydrodipicolinate reductase"/>
    <property type="evidence" value="ECO:0007669"/>
    <property type="project" value="InterPro"/>
</dbReference>
<dbReference type="CDD" id="cd02278">
    <property type="entry name" value="GAPDH_II_N"/>
    <property type="match status" value="1"/>
</dbReference>
<dbReference type="Gene3D" id="3.40.50.720">
    <property type="entry name" value="NAD(P)-binding Rossmann-like Domain"/>
    <property type="match status" value="1"/>
</dbReference>
<evidence type="ECO:0000256" key="2">
    <source>
        <dbReference type="ARBA" id="ARBA00023002"/>
    </source>
</evidence>
<dbReference type="EMBL" id="AUZY01006339">
    <property type="protein sequence ID" value="EQD54696.1"/>
    <property type="molecule type" value="Genomic_DNA"/>
</dbReference>